<evidence type="ECO:0000313" key="1">
    <source>
        <dbReference type="EMBL" id="MFC0470205.1"/>
    </source>
</evidence>
<dbReference type="InterPro" id="IPR053028">
    <property type="entry name" value="Spo0E-like_phosphatase"/>
</dbReference>
<sequence>MYVAVEKKRLQLMTLAKKYGMTAEITVQCSQELDKHLNLLQEIHHKPLHSLRTFGKVNTNYVISYFIL</sequence>
<dbReference type="SUPFAM" id="SSF140500">
    <property type="entry name" value="BAS1536-like"/>
    <property type="match status" value="1"/>
</dbReference>
<accession>A0ABV6KA68</accession>
<dbReference type="PANTHER" id="PTHR41263:SF1">
    <property type="entry name" value="ASPARTYL-PHOSPHATE PHOSPHATASE YISI"/>
    <property type="match status" value="1"/>
</dbReference>
<proteinExistence type="predicted"/>
<dbReference type="RefSeq" id="WP_335958910.1">
    <property type="nucleotide sequence ID" value="NZ_JAXBLX010000003.1"/>
</dbReference>
<dbReference type="PANTHER" id="PTHR41263">
    <property type="entry name" value="ASPARTYL-PHOSPHATE PHOSPHATASE YISI"/>
    <property type="match status" value="1"/>
</dbReference>
<reference evidence="1 2" key="1">
    <citation type="submission" date="2024-09" db="EMBL/GenBank/DDBJ databases">
        <authorList>
            <person name="Sun Q."/>
            <person name="Mori K."/>
        </authorList>
    </citation>
    <scope>NUCLEOTIDE SEQUENCE [LARGE SCALE GENOMIC DNA]</scope>
    <source>
        <strain evidence="1 2">NCAIM B.02610</strain>
    </source>
</reference>
<dbReference type="InterPro" id="IPR018540">
    <property type="entry name" value="Spo0E-like"/>
</dbReference>
<dbReference type="EMBL" id="JBHLUX010000017">
    <property type="protein sequence ID" value="MFC0470205.1"/>
    <property type="molecule type" value="Genomic_DNA"/>
</dbReference>
<comment type="caution">
    <text evidence="1">The sequence shown here is derived from an EMBL/GenBank/DDBJ whole genome shotgun (WGS) entry which is preliminary data.</text>
</comment>
<name>A0ABV6KA68_9BACI</name>
<dbReference type="InterPro" id="IPR037208">
    <property type="entry name" value="Spo0E-like_sf"/>
</dbReference>
<dbReference type="InterPro" id="IPR036638">
    <property type="entry name" value="HLH_DNA-bd_sf"/>
</dbReference>
<dbReference type="Gene3D" id="4.10.280.10">
    <property type="entry name" value="Helix-loop-helix DNA-binding domain"/>
    <property type="match status" value="1"/>
</dbReference>
<evidence type="ECO:0000313" key="2">
    <source>
        <dbReference type="Proteomes" id="UP001589838"/>
    </source>
</evidence>
<dbReference type="Proteomes" id="UP001589838">
    <property type="component" value="Unassembled WGS sequence"/>
</dbReference>
<dbReference type="Pfam" id="PF09388">
    <property type="entry name" value="SpoOE-like"/>
    <property type="match status" value="1"/>
</dbReference>
<keyword evidence="2" id="KW-1185">Reference proteome</keyword>
<organism evidence="1 2">
    <name type="scientific">Halalkalibacter kiskunsagensis</name>
    <dbReference type="NCBI Taxonomy" id="1548599"/>
    <lineage>
        <taxon>Bacteria</taxon>
        <taxon>Bacillati</taxon>
        <taxon>Bacillota</taxon>
        <taxon>Bacilli</taxon>
        <taxon>Bacillales</taxon>
        <taxon>Bacillaceae</taxon>
        <taxon>Halalkalibacter</taxon>
    </lineage>
</organism>
<protein>
    <submittedName>
        <fullName evidence="1">Aspartyl-phosphate phosphatase Spo0E family protein</fullName>
    </submittedName>
</protein>
<gene>
    <name evidence="1" type="ORF">ACFFHM_06610</name>
</gene>